<evidence type="ECO:0000256" key="2">
    <source>
        <dbReference type="ARBA" id="ARBA00007758"/>
    </source>
</evidence>
<dbReference type="GO" id="GO:0017004">
    <property type="term" value="P:cytochrome complex assembly"/>
    <property type="evidence" value="ECO:0007669"/>
    <property type="project" value="UniProtKB-KW"/>
</dbReference>
<dbReference type="InterPro" id="IPR036249">
    <property type="entry name" value="Thioredoxin-like_sf"/>
</dbReference>
<accession>A0A8J7SNK4</accession>
<keyword evidence="5" id="KW-0676">Redox-active center</keyword>
<keyword evidence="8" id="KW-1185">Reference proteome</keyword>
<evidence type="ECO:0000259" key="6">
    <source>
        <dbReference type="PROSITE" id="PS51352"/>
    </source>
</evidence>
<keyword evidence="4" id="KW-1015">Disulfide bond</keyword>
<dbReference type="SUPFAM" id="SSF52833">
    <property type="entry name" value="Thioredoxin-like"/>
    <property type="match status" value="1"/>
</dbReference>
<dbReference type="Pfam" id="PF08534">
    <property type="entry name" value="Redoxin"/>
    <property type="match status" value="1"/>
</dbReference>
<evidence type="ECO:0000256" key="4">
    <source>
        <dbReference type="ARBA" id="ARBA00023157"/>
    </source>
</evidence>
<dbReference type="InterPro" id="IPR050553">
    <property type="entry name" value="Thioredoxin_ResA/DsbE_sf"/>
</dbReference>
<comment type="similarity">
    <text evidence="2">Belongs to the thioredoxin family. DsbE subfamily.</text>
</comment>
<dbReference type="Proteomes" id="UP000672602">
    <property type="component" value="Unassembled WGS sequence"/>
</dbReference>
<evidence type="ECO:0000313" key="7">
    <source>
        <dbReference type="EMBL" id="MBP5858063.1"/>
    </source>
</evidence>
<dbReference type="EMBL" id="JAGMWN010000006">
    <property type="protein sequence ID" value="MBP5858063.1"/>
    <property type="molecule type" value="Genomic_DNA"/>
</dbReference>
<reference evidence="7" key="1">
    <citation type="submission" date="2021-04" db="EMBL/GenBank/DDBJ databases">
        <authorList>
            <person name="Zhang D.-C."/>
        </authorList>
    </citation>
    <scope>NUCLEOTIDE SEQUENCE</scope>
    <source>
        <strain evidence="7">CGMCC 1.15697</strain>
    </source>
</reference>
<dbReference type="PROSITE" id="PS51352">
    <property type="entry name" value="THIOREDOXIN_2"/>
    <property type="match status" value="1"/>
</dbReference>
<dbReference type="CDD" id="cd03010">
    <property type="entry name" value="TlpA_like_DsbE"/>
    <property type="match status" value="1"/>
</dbReference>
<evidence type="ECO:0000256" key="3">
    <source>
        <dbReference type="ARBA" id="ARBA00022748"/>
    </source>
</evidence>
<organism evidence="7 8">
    <name type="scientific">Marivibrio halodurans</name>
    <dbReference type="NCBI Taxonomy" id="2039722"/>
    <lineage>
        <taxon>Bacteria</taxon>
        <taxon>Pseudomonadati</taxon>
        <taxon>Pseudomonadota</taxon>
        <taxon>Alphaproteobacteria</taxon>
        <taxon>Rhodospirillales</taxon>
        <taxon>Rhodospirillaceae</taxon>
        <taxon>Marivibrio</taxon>
    </lineage>
</organism>
<keyword evidence="3" id="KW-0201">Cytochrome c-type biogenesis</keyword>
<comment type="subcellular location">
    <subcellularLocation>
        <location evidence="1">Cell envelope</location>
    </subcellularLocation>
</comment>
<dbReference type="InterPro" id="IPR013766">
    <property type="entry name" value="Thioredoxin_domain"/>
</dbReference>
<dbReference type="AlphaFoldDB" id="A0A8J7SNK4"/>
<dbReference type="InterPro" id="IPR017937">
    <property type="entry name" value="Thioredoxin_CS"/>
</dbReference>
<evidence type="ECO:0000256" key="5">
    <source>
        <dbReference type="ARBA" id="ARBA00023284"/>
    </source>
</evidence>
<dbReference type="GO" id="GO:0030288">
    <property type="term" value="C:outer membrane-bounded periplasmic space"/>
    <property type="evidence" value="ECO:0007669"/>
    <property type="project" value="InterPro"/>
</dbReference>
<dbReference type="PANTHER" id="PTHR42852">
    <property type="entry name" value="THIOL:DISULFIDE INTERCHANGE PROTEIN DSBE"/>
    <property type="match status" value="1"/>
</dbReference>
<evidence type="ECO:0000256" key="1">
    <source>
        <dbReference type="ARBA" id="ARBA00004196"/>
    </source>
</evidence>
<dbReference type="RefSeq" id="WP_210682642.1">
    <property type="nucleotide sequence ID" value="NZ_JAGMWN010000006.1"/>
</dbReference>
<dbReference type="PROSITE" id="PS00194">
    <property type="entry name" value="THIOREDOXIN_1"/>
    <property type="match status" value="1"/>
</dbReference>
<dbReference type="Gene3D" id="3.40.30.10">
    <property type="entry name" value="Glutaredoxin"/>
    <property type="match status" value="1"/>
</dbReference>
<proteinExistence type="inferred from homology"/>
<name>A0A8J7SNK4_9PROT</name>
<comment type="caution">
    <text evidence="7">The sequence shown here is derived from an EMBL/GenBank/DDBJ whole genome shotgun (WGS) entry which is preliminary data.</text>
</comment>
<gene>
    <name evidence="7" type="ORF">KAJ83_13675</name>
</gene>
<dbReference type="InterPro" id="IPR013740">
    <property type="entry name" value="Redoxin"/>
</dbReference>
<sequence>MIRSRLIFLIPLVLFLVLAGYFAVQLLSGEDPRAVPSALIDKPAPDFDLPGLYAGEPGFATADLKRGGPVLVNVFASWCVPCRAEHPLLMRLAEEEGATIFGLNYKDKRADAKGFIEELGNPYARIGFDGEGRVAIDWGVYGVPETYVIDGSGRIRYKRVGPLQPRHLEEDILPLLEDLRS</sequence>
<dbReference type="InterPro" id="IPR004799">
    <property type="entry name" value="Periplasmic_diS_OxRdtase_DsbE"/>
</dbReference>
<feature type="domain" description="Thioredoxin" evidence="6">
    <location>
        <begin position="38"/>
        <end position="181"/>
    </location>
</feature>
<dbReference type="PANTHER" id="PTHR42852:SF6">
    <property type="entry name" value="THIOL:DISULFIDE INTERCHANGE PROTEIN DSBE"/>
    <property type="match status" value="1"/>
</dbReference>
<dbReference type="NCBIfam" id="TIGR00385">
    <property type="entry name" value="dsbE"/>
    <property type="match status" value="1"/>
</dbReference>
<dbReference type="GO" id="GO:0015036">
    <property type="term" value="F:disulfide oxidoreductase activity"/>
    <property type="evidence" value="ECO:0007669"/>
    <property type="project" value="InterPro"/>
</dbReference>
<protein>
    <submittedName>
        <fullName evidence="7">DsbE family thiol:disulfide interchange protein</fullName>
    </submittedName>
</protein>
<evidence type="ECO:0000313" key="8">
    <source>
        <dbReference type="Proteomes" id="UP000672602"/>
    </source>
</evidence>